<protein>
    <submittedName>
        <fullName evidence="1">RNase H domain-containing protein</fullName>
    </submittedName>
</protein>
<dbReference type="OrthoDB" id="6434349at2759"/>
<dbReference type="GO" id="GO:0003676">
    <property type="term" value="F:nucleic acid binding"/>
    <property type="evidence" value="ECO:0007669"/>
    <property type="project" value="InterPro"/>
</dbReference>
<evidence type="ECO:0000313" key="1">
    <source>
        <dbReference type="EMBL" id="GFT24087.1"/>
    </source>
</evidence>
<sequence length="138" mass="15380">METIYNRFPLQEWLHIYTDGSKLEMNDVVGAGVYCEHFSHYLSLGTAKSIFEGEGGGQLTHLNARPPLSDLFWQLLAMILAIANCSQAPSSMSVMQCRSLTGKMNAKYKMIALQWIPSHCGILDPEKVDGLAKKRLFG</sequence>
<proteinExistence type="predicted"/>
<accession>A0A8X6TLV0</accession>
<name>A0A8X6TLV0_NEPPI</name>
<evidence type="ECO:0000313" key="2">
    <source>
        <dbReference type="Proteomes" id="UP000887013"/>
    </source>
</evidence>
<dbReference type="SUPFAM" id="SSF53098">
    <property type="entry name" value="Ribonuclease H-like"/>
    <property type="match status" value="1"/>
</dbReference>
<keyword evidence="2" id="KW-1185">Reference proteome</keyword>
<organism evidence="1 2">
    <name type="scientific">Nephila pilipes</name>
    <name type="common">Giant wood spider</name>
    <name type="synonym">Nephila maculata</name>
    <dbReference type="NCBI Taxonomy" id="299642"/>
    <lineage>
        <taxon>Eukaryota</taxon>
        <taxon>Metazoa</taxon>
        <taxon>Ecdysozoa</taxon>
        <taxon>Arthropoda</taxon>
        <taxon>Chelicerata</taxon>
        <taxon>Arachnida</taxon>
        <taxon>Araneae</taxon>
        <taxon>Araneomorphae</taxon>
        <taxon>Entelegynae</taxon>
        <taxon>Araneoidea</taxon>
        <taxon>Nephilidae</taxon>
        <taxon>Nephila</taxon>
    </lineage>
</organism>
<reference evidence="1" key="1">
    <citation type="submission" date="2020-08" db="EMBL/GenBank/DDBJ databases">
        <title>Multicomponent nature underlies the extraordinary mechanical properties of spider dragline silk.</title>
        <authorList>
            <person name="Kono N."/>
            <person name="Nakamura H."/>
            <person name="Mori M."/>
            <person name="Yoshida Y."/>
            <person name="Ohtoshi R."/>
            <person name="Malay A.D."/>
            <person name="Moran D.A.P."/>
            <person name="Tomita M."/>
            <person name="Numata K."/>
            <person name="Arakawa K."/>
        </authorList>
    </citation>
    <scope>NUCLEOTIDE SEQUENCE</scope>
</reference>
<dbReference type="InterPro" id="IPR036397">
    <property type="entry name" value="RNaseH_sf"/>
</dbReference>
<dbReference type="Proteomes" id="UP000887013">
    <property type="component" value="Unassembled WGS sequence"/>
</dbReference>
<dbReference type="Gene3D" id="3.30.420.10">
    <property type="entry name" value="Ribonuclease H-like superfamily/Ribonuclease H"/>
    <property type="match status" value="1"/>
</dbReference>
<dbReference type="InterPro" id="IPR012337">
    <property type="entry name" value="RNaseH-like_sf"/>
</dbReference>
<comment type="caution">
    <text evidence="1">The sequence shown here is derived from an EMBL/GenBank/DDBJ whole genome shotgun (WGS) entry which is preliminary data.</text>
</comment>
<dbReference type="AlphaFoldDB" id="A0A8X6TLV0"/>
<dbReference type="EMBL" id="BMAW01106392">
    <property type="protein sequence ID" value="GFT24087.1"/>
    <property type="molecule type" value="Genomic_DNA"/>
</dbReference>
<gene>
    <name evidence="1" type="primary">HNAJ_LOCUS5388</name>
    <name evidence="1" type="ORF">NPIL_690641</name>
</gene>